<dbReference type="RefSeq" id="WP_130334320.1">
    <property type="nucleotide sequence ID" value="NZ_SHLD01000001.1"/>
</dbReference>
<dbReference type="EMBL" id="SHLD01000001">
    <property type="protein sequence ID" value="RZU74794.1"/>
    <property type="molecule type" value="Genomic_DNA"/>
</dbReference>
<proteinExistence type="inferred from homology"/>
<keyword evidence="7 11" id="KW-0315">Glutamine amidotransferase</keyword>
<evidence type="ECO:0000256" key="5">
    <source>
        <dbReference type="ARBA" id="ARBA00022741"/>
    </source>
</evidence>
<dbReference type="SUPFAM" id="SSF52317">
    <property type="entry name" value="Class I glutamine amidotransferase-like"/>
    <property type="match status" value="1"/>
</dbReference>
<gene>
    <name evidence="11" type="primary">carA</name>
    <name evidence="13" type="ORF">EV384_3273</name>
</gene>
<evidence type="ECO:0000256" key="10">
    <source>
        <dbReference type="ARBA" id="ARBA00049285"/>
    </source>
</evidence>
<comment type="similarity">
    <text evidence="3 11">Belongs to the CarA family.</text>
</comment>
<dbReference type="InterPro" id="IPR036480">
    <property type="entry name" value="CarbP_synth_ssu_N_sf"/>
</dbReference>
<comment type="catalytic activity">
    <reaction evidence="10 11">
        <text>L-glutamine + H2O = L-glutamate + NH4(+)</text>
        <dbReference type="Rhea" id="RHEA:15889"/>
        <dbReference type="ChEBI" id="CHEBI:15377"/>
        <dbReference type="ChEBI" id="CHEBI:28938"/>
        <dbReference type="ChEBI" id="CHEBI:29985"/>
        <dbReference type="ChEBI" id="CHEBI:58359"/>
    </reaction>
</comment>
<evidence type="ECO:0000256" key="3">
    <source>
        <dbReference type="ARBA" id="ARBA00007800"/>
    </source>
</evidence>
<dbReference type="PANTHER" id="PTHR43418">
    <property type="entry name" value="MULTIFUNCTIONAL TRYPTOPHAN BIOSYNTHESIS PROTEIN-RELATED"/>
    <property type="match status" value="1"/>
</dbReference>
<comment type="function">
    <text evidence="11">Small subunit of the glutamine-dependent carbamoyl phosphate synthetase (CPSase). CPSase catalyzes the formation of carbamoyl phosphate from the ammonia moiety of glutamine, carbonate, and phosphate donated by ATP, constituting the first step of 2 biosynthetic pathways, one leading to arginine and/or urea and the other to pyrimidine nucleotides. The small subunit (glutamine amidotransferase) binds and cleaves glutamine to supply the large subunit with the substrate ammonia.</text>
</comment>
<evidence type="ECO:0000256" key="2">
    <source>
        <dbReference type="ARBA" id="ARBA00005077"/>
    </source>
</evidence>
<comment type="pathway">
    <text evidence="1 11">Pyrimidine metabolism; UMP biosynthesis via de novo pathway; (S)-dihydroorotate from bicarbonate: step 1/3.</text>
</comment>
<reference evidence="13 14" key="1">
    <citation type="submission" date="2019-02" db="EMBL/GenBank/DDBJ databases">
        <title>Sequencing the genomes of 1000 actinobacteria strains.</title>
        <authorList>
            <person name="Klenk H.-P."/>
        </authorList>
    </citation>
    <scope>NUCLEOTIDE SEQUENCE [LARGE SCALE GENOMIC DNA]</scope>
    <source>
        <strain evidence="13 14">DSM 45612</strain>
    </source>
</reference>
<dbReference type="Pfam" id="PF00988">
    <property type="entry name" value="CPSase_sm_chain"/>
    <property type="match status" value="1"/>
</dbReference>
<feature type="region of interest" description="CPSase" evidence="11">
    <location>
        <begin position="1"/>
        <end position="179"/>
    </location>
</feature>
<feature type="binding site" evidence="11">
    <location>
        <position position="49"/>
    </location>
    <ligand>
        <name>L-glutamine</name>
        <dbReference type="ChEBI" id="CHEBI:58359"/>
    </ligand>
</feature>
<dbReference type="SUPFAM" id="SSF52021">
    <property type="entry name" value="Carbamoyl phosphate synthetase, small subunit N-terminal domain"/>
    <property type="match status" value="1"/>
</dbReference>
<comment type="subunit">
    <text evidence="11">Composed of two chains; the small (or glutamine) chain promotes the hydrolysis of glutamine to ammonia, which is used by the large (or ammonia) chain to synthesize carbamoyl phosphate. Tetramer of heterodimers (alpha,beta)4.</text>
</comment>
<dbReference type="AlphaFoldDB" id="A0A4Q8BAI4"/>
<dbReference type="InterPro" id="IPR006274">
    <property type="entry name" value="CarbamoylP_synth_ssu"/>
</dbReference>
<dbReference type="Gene3D" id="3.50.30.20">
    <property type="entry name" value="Carbamoyl-phosphate synthase small subunit, N-terminal domain"/>
    <property type="match status" value="1"/>
</dbReference>
<dbReference type="GO" id="GO:0004088">
    <property type="term" value="F:carbamoyl-phosphate synthase (glutamine-hydrolyzing) activity"/>
    <property type="evidence" value="ECO:0007669"/>
    <property type="project" value="UniProtKB-UniRule"/>
</dbReference>
<keyword evidence="6 11" id="KW-0067">ATP-binding</keyword>
<dbReference type="GO" id="GO:0044205">
    <property type="term" value="P:'de novo' UMP biosynthetic process"/>
    <property type="evidence" value="ECO:0007669"/>
    <property type="project" value="UniProtKB-UniRule"/>
</dbReference>
<evidence type="ECO:0000256" key="9">
    <source>
        <dbReference type="ARBA" id="ARBA00048816"/>
    </source>
</evidence>
<feature type="active site" evidence="11">
    <location>
        <position position="354"/>
    </location>
</feature>
<dbReference type="Pfam" id="PF00117">
    <property type="entry name" value="GATase"/>
    <property type="match status" value="1"/>
</dbReference>
<dbReference type="NCBIfam" id="NF009475">
    <property type="entry name" value="PRK12838.1"/>
    <property type="match status" value="1"/>
</dbReference>
<keyword evidence="14" id="KW-1185">Reference proteome</keyword>
<evidence type="ECO:0000256" key="1">
    <source>
        <dbReference type="ARBA" id="ARBA00004812"/>
    </source>
</evidence>
<dbReference type="CDD" id="cd01744">
    <property type="entry name" value="GATase1_CPSase"/>
    <property type="match status" value="1"/>
</dbReference>
<dbReference type="UniPathway" id="UPA00070">
    <property type="reaction ID" value="UER00115"/>
</dbReference>
<dbReference type="PRINTS" id="PR00097">
    <property type="entry name" value="ANTSNTHASEII"/>
</dbReference>
<dbReference type="GO" id="GO:0006541">
    <property type="term" value="P:glutamine metabolic process"/>
    <property type="evidence" value="ECO:0007669"/>
    <property type="project" value="InterPro"/>
</dbReference>
<feature type="binding site" evidence="11">
    <location>
        <position position="300"/>
    </location>
    <ligand>
        <name>L-glutamine</name>
        <dbReference type="ChEBI" id="CHEBI:58359"/>
    </ligand>
</feature>
<comment type="pathway">
    <text evidence="2 11">Amino-acid biosynthesis; L-arginine biosynthesis; carbamoyl phosphate from bicarbonate: step 1/1.</text>
</comment>
<feature type="binding site" evidence="11">
    <location>
        <position position="230"/>
    </location>
    <ligand>
        <name>L-glutamine</name>
        <dbReference type="ChEBI" id="CHEBI:58359"/>
    </ligand>
</feature>
<evidence type="ECO:0000313" key="13">
    <source>
        <dbReference type="EMBL" id="RZU74794.1"/>
    </source>
</evidence>
<evidence type="ECO:0000256" key="11">
    <source>
        <dbReference type="HAMAP-Rule" id="MF_01209"/>
    </source>
</evidence>
<dbReference type="GO" id="GO:0004359">
    <property type="term" value="F:glutaminase activity"/>
    <property type="evidence" value="ECO:0007669"/>
    <property type="project" value="RHEA"/>
</dbReference>
<dbReference type="PANTHER" id="PTHR43418:SF7">
    <property type="entry name" value="CARBAMOYL-PHOSPHATE SYNTHASE SMALL CHAIN"/>
    <property type="match status" value="1"/>
</dbReference>
<evidence type="ECO:0000256" key="7">
    <source>
        <dbReference type="ARBA" id="ARBA00022962"/>
    </source>
</evidence>
<keyword evidence="11" id="KW-0028">Amino-acid biosynthesis</keyword>
<evidence type="ECO:0000256" key="6">
    <source>
        <dbReference type="ARBA" id="ARBA00022840"/>
    </source>
</evidence>
<dbReference type="InterPro" id="IPR035686">
    <property type="entry name" value="CPSase_GATase1"/>
</dbReference>
<comment type="caution">
    <text evidence="13">The sequence shown here is derived from an EMBL/GenBank/DDBJ whole genome shotgun (WGS) entry which is preliminary data.</text>
</comment>
<feature type="binding site" evidence="11">
    <location>
        <position position="260"/>
    </location>
    <ligand>
        <name>L-glutamine</name>
        <dbReference type="ChEBI" id="CHEBI:58359"/>
    </ligand>
</feature>
<feature type="active site" description="Nucleophile" evidence="11">
    <location>
        <position position="256"/>
    </location>
</feature>
<feature type="binding site" evidence="11">
    <location>
        <position position="228"/>
    </location>
    <ligand>
        <name>L-glutamine</name>
        <dbReference type="ChEBI" id="CHEBI:58359"/>
    </ligand>
</feature>
<comment type="catalytic activity">
    <reaction evidence="9 11">
        <text>hydrogencarbonate + L-glutamine + 2 ATP + H2O = carbamoyl phosphate + L-glutamate + 2 ADP + phosphate + 2 H(+)</text>
        <dbReference type="Rhea" id="RHEA:18633"/>
        <dbReference type="ChEBI" id="CHEBI:15377"/>
        <dbReference type="ChEBI" id="CHEBI:15378"/>
        <dbReference type="ChEBI" id="CHEBI:17544"/>
        <dbReference type="ChEBI" id="CHEBI:29985"/>
        <dbReference type="ChEBI" id="CHEBI:30616"/>
        <dbReference type="ChEBI" id="CHEBI:43474"/>
        <dbReference type="ChEBI" id="CHEBI:58228"/>
        <dbReference type="ChEBI" id="CHEBI:58359"/>
        <dbReference type="ChEBI" id="CHEBI:456216"/>
        <dbReference type="EC" id="6.3.5.5"/>
    </reaction>
</comment>
<organism evidence="13 14">
    <name type="scientific">Micromonospora kangleipakensis</name>
    <dbReference type="NCBI Taxonomy" id="1077942"/>
    <lineage>
        <taxon>Bacteria</taxon>
        <taxon>Bacillati</taxon>
        <taxon>Actinomycetota</taxon>
        <taxon>Actinomycetes</taxon>
        <taxon>Micromonosporales</taxon>
        <taxon>Micromonosporaceae</taxon>
        <taxon>Micromonospora</taxon>
    </lineage>
</organism>
<feature type="binding site" evidence="11">
    <location>
        <position position="298"/>
    </location>
    <ligand>
        <name>L-glutamine</name>
        <dbReference type="ChEBI" id="CHEBI:58359"/>
    </ligand>
</feature>
<dbReference type="InterPro" id="IPR002474">
    <property type="entry name" value="CarbamoylP_synth_ssu_N"/>
</dbReference>
<keyword evidence="8 11" id="KW-0665">Pyrimidine biosynthesis</keyword>
<sequence length="401" mass="42918">MTRRRSAILVLEDGRTFHGEAYGSVGETFGEAVFNTGMTGYQETLTDPSYHRQVVVQTAPHIGNTGVNDEDDESGRIWVAGYVVRDPARIGSNWRATGGLEDRLAAEGVVGISGVDTRALTRHLRERGAMRVGISSIDDDPRALLARVRQSPQMVGADLSAEVTTEKPYVVEAQGEHRFTVAALDLGIKRNVPRRLAARGVTTHVLPAGSSIEDLLATGADAVFFSPGPGDPATAHGPVTLAQEVLRRRVPLFGICFGSQILGRALGFGTYKLGYGHRGINQPVLDRATGKVEVTSHNHGFAVQVPGAGAGAVVPDQVIETEFGGVQVSHVCLNDNVVEGLRAKDVPAFTVQYHPEAAAGPHDADYLFDRFAELIEGRGLDRMRSEGRGLDRQQSEGGKNA</sequence>
<dbReference type="InterPro" id="IPR029062">
    <property type="entry name" value="Class_I_gatase-like"/>
</dbReference>
<dbReference type="Proteomes" id="UP000294114">
    <property type="component" value="Unassembled WGS sequence"/>
</dbReference>
<feature type="active site" evidence="11">
    <location>
        <position position="356"/>
    </location>
</feature>
<evidence type="ECO:0000256" key="4">
    <source>
        <dbReference type="ARBA" id="ARBA00022598"/>
    </source>
</evidence>
<dbReference type="FunFam" id="3.50.30.20:FF:000001">
    <property type="entry name" value="Carbamoyl-phosphate synthase small chain"/>
    <property type="match status" value="1"/>
</dbReference>
<evidence type="ECO:0000259" key="12">
    <source>
        <dbReference type="SMART" id="SM01097"/>
    </source>
</evidence>
<dbReference type="GO" id="GO:0006526">
    <property type="term" value="P:L-arginine biosynthetic process"/>
    <property type="evidence" value="ECO:0007669"/>
    <property type="project" value="UniProtKB-UniRule"/>
</dbReference>
<dbReference type="Gene3D" id="3.40.50.880">
    <property type="match status" value="1"/>
</dbReference>
<dbReference type="PRINTS" id="PR00099">
    <property type="entry name" value="CPSGATASE"/>
</dbReference>
<dbReference type="SMART" id="SM01097">
    <property type="entry name" value="CPSase_sm_chain"/>
    <property type="match status" value="1"/>
</dbReference>
<dbReference type="UniPathway" id="UPA00068">
    <property type="reaction ID" value="UER00171"/>
</dbReference>
<dbReference type="InterPro" id="IPR050472">
    <property type="entry name" value="Anth_synth/Amidotransfase"/>
</dbReference>
<accession>A0A4Q8BAI4</accession>
<dbReference type="OrthoDB" id="9804328at2"/>
<keyword evidence="4 11" id="KW-0436">Ligase</keyword>
<dbReference type="PROSITE" id="PS51273">
    <property type="entry name" value="GATASE_TYPE_1"/>
    <property type="match status" value="1"/>
</dbReference>
<keyword evidence="5 11" id="KW-0547">Nucleotide-binding</keyword>
<feature type="binding site" evidence="11">
    <location>
        <position position="257"/>
    </location>
    <ligand>
        <name>L-glutamine</name>
        <dbReference type="ChEBI" id="CHEBI:58359"/>
    </ligand>
</feature>
<feature type="binding site" evidence="11">
    <location>
        <position position="301"/>
    </location>
    <ligand>
        <name>L-glutamine</name>
        <dbReference type="ChEBI" id="CHEBI:58359"/>
    </ligand>
</feature>
<dbReference type="HAMAP" id="MF_01209">
    <property type="entry name" value="CPSase_S_chain"/>
    <property type="match status" value="1"/>
</dbReference>
<dbReference type="GO" id="GO:0006207">
    <property type="term" value="P:'de novo' pyrimidine nucleobase biosynthetic process"/>
    <property type="evidence" value="ECO:0007669"/>
    <property type="project" value="InterPro"/>
</dbReference>
<name>A0A4Q8BAI4_9ACTN</name>
<evidence type="ECO:0000313" key="14">
    <source>
        <dbReference type="Proteomes" id="UP000294114"/>
    </source>
</evidence>
<feature type="domain" description="Carbamoyl-phosphate synthase small subunit N-terminal" evidence="12">
    <location>
        <begin position="5"/>
        <end position="135"/>
    </location>
</feature>
<evidence type="ECO:0000256" key="8">
    <source>
        <dbReference type="ARBA" id="ARBA00022975"/>
    </source>
</evidence>
<keyword evidence="11" id="KW-0055">Arginine biosynthesis</keyword>
<dbReference type="GO" id="GO:0005524">
    <property type="term" value="F:ATP binding"/>
    <property type="evidence" value="ECO:0007669"/>
    <property type="project" value="UniProtKB-UniRule"/>
</dbReference>
<dbReference type="InterPro" id="IPR017926">
    <property type="entry name" value="GATASE"/>
</dbReference>
<dbReference type="PRINTS" id="PR00096">
    <property type="entry name" value="GATASE"/>
</dbReference>
<dbReference type="EC" id="6.3.5.5" evidence="11"/>
<dbReference type="NCBIfam" id="TIGR01368">
    <property type="entry name" value="CPSaseIIsmall"/>
    <property type="match status" value="1"/>
</dbReference>
<protein>
    <recommendedName>
        <fullName evidence="11">Carbamoyl phosphate synthase small chain</fullName>
        <ecNumber evidence="11">6.3.5.5</ecNumber>
    </recommendedName>
    <alternativeName>
        <fullName evidence="11">Carbamoyl phosphate synthetase glutamine chain</fullName>
    </alternativeName>
</protein>